<evidence type="ECO:0000256" key="4">
    <source>
        <dbReference type="ARBA" id="ARBA00023015"/>
    </source>
</evidence>
<dbReference type="Pfam" id="PF13867">
    <property type="entry name" value="SAP30_Sin3_bdg"/>
    <property type="match status" value="1"/>
</dbReference>
<evidence type="ECO:0000256" key="3">
    <source>
        <dbReference type="ARBA" id="ARBA00022491"/>
    </source>
</evidence>
<dbReference type="InterPro" id="IPR038291">
    <property type="entry name" value="SAP30_C_sf"/>
</dbReference>
<feature type="domain" description="Histone deacetylase complex subunit SAP30 Sin3 binding" evidence="7">
    <location>
        <begin position="118"/>
        <end position="171"/>
    </location>
</feature>
<evidence type="ECO:0000313" key="9">
    <source>
        <dbReference type="Proteomes" id="UP000290189"/>
    </source>
</evidence>
<evidence type="ECO:0000256" key="2">
    <source>
        <dbReference type="ARBA" id="ARBA00006283"/>
    </source>
</evidence>
<dbReference type="GO" id="GO:0003712">
    <property type="term" value="F:transcription coregulator activity"/>
    <property type="evidence" value="ECO:0007669"/>
    <property type="project" value="TreeGrafter"/>
</dbReference>
<evidence type="ECO:0000256" key="5">
    <source>
        <dbReference type="ARBA" id="ARBA00023163"/>
    </source>
</evidence>
<keyword evidence="6" id="KW-0539">Nucleus</keyword>
<evidence type="ECO:0000313" key="8">
    <source>
        <dbReference type="EMBL" id="SPQ95823.1"/>
    </source>
</evidence>
<dbReference type="PANTHER" id="PTHR13286">
    <property type="entry name" value="SAP30"/>
    <property type="match status" value="1"/>
</dbReference>
<comment type="subcellular location">
    <subcellularLocation>
        <location evidence="1">Nucleus</location>
    </subcellularLocation>
</comment>
<gene>
    <name evidence="8" type="ORF">PLBR_LOCUS3038</name>
</gene>
<dbReference type="GO" id="GO:0006355">
    <property type="term" value="P:regulation of DNA-templated transcription"/>
    <property type="evidence" value="ECO:0007669"/>
    <property type="project" value="TreeGrafter"/>
</dbReference>
<evidence type="ECO:0000259" key="7">
    <source>
        <dbReference type="Pfam" id="PF13867"/>
    </source>
</evidence>
<geneLocation type="mitochondrion" evidence="8"/>
<dbReference type="PANTHER" id="PTHR13286:SF6">
    <property type="entry name" value="HISTONE DEACETYLASE COMPLEX SUBUNIT SAP30L-RELATED"/>
    <property type="match status" value="1"/>
</dbReference>
<accession>A0A3P3Y6M5</accession>
<dbReference type="InterPro" id="IPR024145">
    <property type="entry name" value="His_deAcase_SAP30/SAP30L"/>
</dbReference>
<dbReference type="AlphaFoldDB" id="A0A3P3Y6M5"/>
<keyword evidence="4" id="KW-0805">Transcription regulation</keyword>
<proteinExistence type="inferred from homology"/>
<dbReference type="EMBL" id="OVEO01000004">
    <property type="protein sequence ID" value="SPQ95823.1"/>
    <property type="molecule type" value="Genomic_DNA"/>
</dbReference>
<dbReference type="GO" id="GO:0000118">
    <property type="term" value="C:histone deacetylase complex"/>
    <property type="evidence" value="ECO:0007669"/>
    <property type="project" value="TreeGrafter"/>
</dbReference>
<dbReference type="Proteomes" id="UP000290189">
    <property type="component" value="Unassembled WGS sequence"/>
</dbReference>
<keyword evidence="5" id="KW-0804">Transcription</keyword>
<name>A0A3P3Y6M5_PLABS</name>
<evidence type="ECO:0000256" key="1">
    <source>
        <dbReference type="ARBA" id="ARBA00004123"/>
    </source>
</evidence>
<organism evidence="8 9">
    <name type="scientific">Plasmodiophora brassicae</name>
    <name type="common">Clubroot disease agent</name>
    <dbReference type="NCBI Taxonomy" id="37360"/>
    <lineage>
        <taxon>Eukaryota</taxon>
        <taxon>Sar</taxon>
        <taxon>Rhizaria</taxon>
        <taxon>Endomyxa</taxon>
        <taxon>Phytomyxea</taxon>
        <taxon>Plasmodiophorida</taxon>
        <taxon>Plasmodiophoridae</taxon>
        <taxon>Plasmodiophora</taxon>
    </lineage>
</organism>
<keyword evidence="3" id="KW-0678">Repressor</keyword>
<dbReference type="InterPro" id="IPR025718">
    <property type="entry name" value="SAP30_Sin3-bd"/>
</dbReference>
<dbReference type="Gene3D" id="6.10.160.20">
    <property type="match status" value="1"/>
</dbReference>
<reference evidence="8 9" key="1">
    <citation type="submission" date="2018-03" db="EMBL/GenBank/DDBJ databases">
        <authorList>
            <person name="Fogelqvist J."/>
        </authorList>
    </citation>
    <scope>NUCLEOTIDE SEQUENCE [LARGE SCALE GENOMIC DNA]</scope>
</reference>
<protein>
    <recommendedName>
        <fullName evidence="7">Histone deacetylase complex subunit SAP30 Sin3 binding domain-containing protein</fullName>
    </recommendedName>
</protein>
<comment type="similarity">
    <text evidence="2">Belongs to the SAP30 family.</text>
</comment>
<sequence length="188" mass="21461">MSRVQIAAPTACCSVRRLMQRRLIFAEHGPESPRRGRVRRGHVADRYRSCARLSRMEEPVKPRRTYNKRVPSAAAIRKNEKIQAAAAAAAAAQGGLEPKRKKLRSEDVPYVAVDFAKLEMNSLKAYRKHFKLETRPNAPKIELVNAATKHFATMPKFRETEVISAFLQKIRRERATRESLKIANQIRS</sequence>
<evidence type="ECO:0000256" key="6">
    <source>
        <dbReference type="ARBA" id="ARBA00023242"/>
    </source>
</evidence>
<keyword evidence="8" id="KW-0496">Mitochondrion</keyword>